<dbReference type="InterPro" id="IPR036388">
    <property type="entry name" value="WH-like_DNA-bd_sf"/>
</dbReference>
<feature type="region of interest" description="Disordered" evidence="2">
    <location>
        <begin position="74"/>
        <end position="98"/>
    </location>
</feature>
<dbReference type="InterPro" id="IPR011991">
    <property type="entry name" value="ArsR-like_HTH"/>
</dbReference>
<dbReference type="GO" id="GO:0003677">
    <property type="term" value="F:DNA binding"/>
    <property type="evidence" value="ECO:0007669"/>
    <property type="project" value="UniProtKB-KW"/>
</dbReference>
<dbReference type="CDD" id="cd00090">
    <property type="entry name" value="HTH_ARSR"/>
    <property type="match status" value="1"/>
</dbReference>
<evidence type="ECO:0008006" key="5">
    <source>
        <dbReference type="Google" id="ProtNLM"/>
    </source>
</evidence>
<dbReference type="EMBL" id="QPJW01000008">
    <property type="protein sequence ID" value="RCX17757.1"/>
    <property type="molecule type" value="Genomic_DNA"/>
</dbReference>
<evidence type="ECO:0000313" key="3">
    <source>
        <dbReference type="EMBL" id="RCX17757.1"/>
    </source>
</evidence>
<evidence type="ECO:0000256" key="1">
    <source>
        <dbReference type="ARBA" id="ARBA00023125"/>
    </source>
</evidence>
<keyword evidence="1" id="KW-0238">DNA-binding</keyword>
<comment type="caution">
    <text evidence="3">The sequence shown here is derived from an EMBL/GenBank/DDBJ whole genome shotgun (WGS) entry which is preliminary data.</text>
</comment>
<name>A0A369BB83_9BACL</name>
<evidence type="ECO:0000256" key="2">
    <source>
        <dbReference type="SAM" id="MobiDB-lite"/>
    </source>
</evidence>
<keyword evidence="4" id="KW-1185">Reference proteome</keyword>
<dbReference type="Gene3D" id="1.10.10.10">
    <property type="entry name" value="Winged helix-like DNA-binding domain superfamily/Winged helix DNA-binding domain"/>
    <property type="match status" value="1"/>
</dbReference>
<sequence>MIYIIYKILNYKICITKEHPMMDIATFSALGEPTRFRKVELLLKGPMTVGEIADRAGVSSASSFEASARSARGRYRRSGGRCQPPELPAPDGAVSGDGCLAGQIPQGLERTV</sequence>
<reference evidence="3 4" key="1">
    <citation type="submission" date="2018-07" db="EMBL/GenBank/DDBJ databases">
        <title>Genomic Encyclopedia of Type Strains, Phase III (KMG-III): the genomes of soil and plant-associated and newly described type strains.</title>
        <authorList>
            <person name="Whitman W."/>
        </authorList>
    </citation>
    <scope>NUCLEOTIDE SEQUENCE [LARGE SCALE GENOMIC DNA]</scope>
    <source>
        <strain evidence="3 4">CECT 8333</strain>
    </source>
</reference>
<protein>
    <recommendedName>
        <fullName evidence="5">HTH arsR-type domain-containing protein</fullName>
    </recommendedName>
</protein>
<dbReference type="AlphaFoldDB" id="A0A369BB83"/>
<dbReference type="InterPro" id="IPR036390">
    <property type="entry name" value="WH_DNA-bd_sf"/>
</dbReference>
<gene>
    <name evidence="3" type="ORF">DFP94_108118</name>
</gene>
<organism evidence="3 4">
    <name type="scientific">Fontibacillus phaseoli</name>
    <dbReference type="NCBI Taxonomy" id="1416533"/>
    <lineage>
        <taxon>Bacteria</taxon>
        <taxon>Bacillati</taxon>
        <taxon>Bacillota</taxon>
        <taxon>Bacilli</taxon>
        <taxon>Bacillales</taxon>
        <taxon>Paenibacillaceae</taxon>
        <taxon>Fontibacillus</taxon>
    </lineage>
</organism>
<dbReference type="Proteomes" id="UP000253090">
    <property type="component" value="Unassembled WGS sequence"/>
</dbReference>
<dbReference type="SUPFAM" id="SSF46785">
    <property type="entry name" value="Winged helix' DNA-binding domain"/>
    <property type="match status" value="1"/>
</dbReference>
<accession>A0A369BB83</accession>
<proteinExistence type="predicted"/>
<evidence type="ECO:0000313" key="4">
    <source>
        <dbReference type="Proteomes" id="UP000253090"/>
    </source>
</evidence>